<name>A0A426ZWV2_ENSVE</name>
<reference evidence="1 2" key="1">
    <citation type="journal article" date="2014" name="Agronomy (Basel)">
        <title>A Draft Genome Sequence for Ensete ventricosum, the Drought-Tolerant Tree Against Hunger.</title>
        <authorList>
            <person name="Harrison J."/>
            <person name="Moore K.A."/>
            <person name="Paszkiewicz K."/>
            <person name="Jones T."/>
            <person name="Grant M."/>
            <person name="Ambacheew D."/>
            <person name="Muzemil S."/>
            <person name="Studholme D.J."/>
        </authorList>
    </citation>
    <scope>NUCLEOTIDE SEQUENCE [LARGE SCALE GENOMIC DNA]</scope>
</reference>
<accession>A0A426ZWV2</accession>
<protein>
    <submittedName>
        <fullName evidence="1">Uncharacterized protein</fullName>
    </submittedName>
</protein>
<dbReference type="AlphaFoldDB" id="A0A426ZWV2"/>
<sequence>MSGAGIIPASSAFVGAAPLRAGRGHYSCGLDMGKRHSLRASRGHCSCGLVAGKRRPLRVGRRRLPLRSPPFCAAFVVKIQQELFYAIQFHHI</sequence>
<comment type="caution">
    <text evidence="1">The sequence shown here is derived from an EMBL/GenBank/DDBJ whole genome shotgun (WGS) entry which is preliminary data.</text>
</comment>
<evidence type="ECO:0000313" key="2">
    <source>
        <dbReference type="Proteomes" id="UP000287651"/>
    </source>
</evidence>
<proteinExistence type="predicted"/>
<gene>
    <name evidence="1" type="ORF">B296_00016253</name>
</gene>
<dbReference type="EMBL" id="AMZH03004696">
    <property type="protein sequence ID" value="RRT68445.1"/>
    <property type="molecule type" value="Genomic_DNA"/>
</dbReference>
<dbReference type="Proteomes" id="UP000287651">
    <property type="component" value="Unassembled WGS sequence"/>
</dbReference>
<evidence type="ECO:0000313" key="1">
    <source>
        <dbReference type="EMBL" id="RRT68445.1"/>
    </source>
</evidence>
<organism evidence="1 2">
    <name type="scientific">Ensete ventricosum</name>
    <name type="common">Abyssinian banana</name>
    <name type="synonym">Musa ensete</name>
    <dbReference type="NCBI Taxonomy" id="4639"/>
    <lineage>
        <taxon>Eukaryota</taxon>
        <taxon>Viridiplantae</taxon>
        <taxon>Streptophyta</taxon>
        <taxon>Embryophyta</taxon>
        <taxon>Tracheophyta</taxon>
        <taxon>Spermatophyta</taxon>
        <taxon>Magnoliopsida</taxon>
        <taxon>Liliopsida</taxon>
        <taxon>Zingiberales</taxon>
        <taxon>Musaceae</taxon>
        <taxon>Ensete</taxon>
    </lineage>
</organism>